<gene>
    <name evidence="1" type="ORF">AQZ52_05195</name>
</gene>
<dbReference type="PANTHER" id="PTHR34846:SF10">
    <property type="entry name" value="CYTOPLASMIC PROTEIN"/>
    <property type="match status" value="1"/>
</dbReference>
<sequence>MRVALPEAHHMNPLGHLSEHYAPEIVNAAFGFSDVTYRMSKLPTRLFEGARMRTALINGCQLCQNFRVLRDRPDIDRTNGPAPDEAFYAAVHEWRTSPVLSEREKLAIEYAEKVGLDPKALATDEEFWARCKAALTDDEIVDLAFCVAVWMGLGRVAHVLGLDAVCALPALREVA</sequence>
<dbReference type="Proteomes" id="UP000058012">
    <property type="component" value="Unassembled WGS sequence"/>
</dbReference>
<dbReference type="Gene3D" id="1.20.1290.10">
    <property type="entry name" value="AhpD-like"/>
    <property type="match status" value="1"/>
</dbReference>
<evidence type="ECO:0000313" key="2">
    <source>
        <dbReference type="Proteomes" id="UP000058012"/>
    </source>
</evidence>
<proteinExistence type="predicted"/>
<dbReference type="InterPro" id="IPR029032">
    <property type="entry name" value="AhpD-like"/>
</dbReference>
<protein>
    <recommendedName>
        <fullName evidence="3">Carboxymuconolactone decarboxylase</fullName>
    </recommendedName>
</protein>
<evidence type="ECO:0000313" key="1">
    <source>
        <dbReference type="EMBL" id="KUR72637.1"/>
    </source>
</evidence>
<dbReference type="AlphaFoldDB" id="A0A124JVT9"/>
<dbReference type="STRING" id="1117702.AQZ52_05195"/>
<keyword evidence="2" id="KW-1185">Reference proteome</keyword>
<name>A0A124JVT9_9SPHN</name>
<comment type="caution">
    <text evidence="1">The sequence shown here is derived from an EMBL/GenBank/DDBJ whole genome shotgun (WGS) entry which is preliminary data.</text>
</comment>
<dbReference type="RefSeq" id="WP_067906995.1">
    <property type="nucleotide sequence ID" value="NZ_KQ954244.1"/>
</dbReference>
<dbReference type="PANTHER" id="PTHR34846">
    <property type="entry name" value="4-CARBOXYMUCONOLACTONE DECARBOXYLASE FAMILY PROTEIN (AFU_ORTHOLOGUE AFUA_6G11590)"/>
    <property type="match status" value="1"/>
</dbReference>
<organism evidence="1 2">
    <name type="scientific">Novosphingobium fuchskuhlense</name>
    <dbReference type="NCBI Taxonomy" id="1117702"/>
    <lineage>
        <taxon>Bacteria</taxon>
        <taxon>Pseudomonadati</taxon>
        <taxon>Pseudomonadota</taxon>
        <taxon>Alphaproteobacteria</taxon>
        <taxon>Sphingomonadales</taxon>
        <taxon>Sphingomonadaceae</taxon>
        <taxon>Novosphingobium</taxon>
    </lineage>
</organism>
<dbReference type="SUPFAM" id="SSF69118">
    <property type="entry name" value="AhpD-like"/>
    <property type="match status" value="1"/>
</dbReference>
<evidence type="ECO:0008006" key="3">
    <source>
        <dbReference type="Google" id="ProtNLM"/>
    </source>
</evidence>
<dbReference type="EMBL" id="LLZS01000003">
    <property type="protein sequence ID" value="KUR72637.1"/>
    <property type="molecule type" value="Genomic_DNA"/>
</dbReference>
<accession>A0A124JVT9</accession>
<dbReference type="OrthoDB" id="9801997at2"/>
<reference evidence="1 2" key="1">
    <citation type="submission" date="2015-10" db="EMBL/GenBank/DDBJ databases">
        <title>Draft genome sequence of Novosphingobium fuchskuhlense DSM 25065 isolated from a surface water sample of the southwest basin of Lake Grosse Fuchskuhle.</title>
        <authorList>
            <person name="Ruckert C."/>
            <person name="Winkler A."/>
            <person name="Glaeser J."/>
            <person name="Grossart H.-P."/>
            <person name="Kalinowski J."/>
            <person name="Glaeser S."/>
        </authorList>
    </citation>
    <scope>NUCLEOTIDE SEQUENCE [LARGE SCALE GENOMIC DNA]</scope>
    <source>
        <strain evidence="1 2">FNE08-7</strain>
    </source>
</reference>